<keyword evidence="2 7" id="KW-0812">Transmembrane</keyword>
<reference evidence="9" key="1">
    <citation type="journal article" date="2021" name="Proc. Natl. Acad. Sci. U.S.A.">
        <title>Three genomes in the algal genus Volvox reveal the fate of a haploid sex-determining region after a transition to homothallism.</title>
        <authorList>
            <person name="Yamamoto K."/>
            <person name="Hamaji T."/>
            <person name="Kawai-Toyooka H."/>
            <person name="Matsuzaki R."/>
            <person name="Takahashi F."/>
            <person name="Nishimura Y."/>
            <person name="Kawachi M."/>
            <person name="Noguchi H."/>
            <person name="Minakuchi Y."/>
            <person name="Umen J.G."/>
            <person name="Toyoda A."/>
            <person name="Nozaki H."/>
        </authorList>
    </citation>
    <scope>NUCLEOTIDE SEQUENCE</scope>
    <source>
        <strain evidence="10">NIES-3785</strain>
        <strain evidence="9">NIES-3786</strain>
    </source>
</reference>
<protein>
    <recommendedName>
        <fullName evidence="8">FAD-binding FR-type domain-containing protein</fullName>
    </recommendedName>
</protein>
<feature type="transmembrane region" description="Helical" evidence="7">
    <location>
        <begin position="158"/>
        <end position="175"/>
    </location>
</feature>
<name>A0A8J4BVG8_9CHLO</name>
<keyword evidence="11" id="KW-1185">Reference proteome</keyword>
<dbReference type="Pfam" id="PF08022">
    <property type="entry name" value="FAD_binding_8"/>
    <property type="match status" value="1"/>
</dbReference>
<evidence type="ECO:0000256" key="5">
    <source>
        <dbReference type="ARBA" id="ARBA00023136"/>
    </source>
</evidence>
<feature type="transmembrane region" description="Helical" evidence="7">
    <location>
        <begin position="508"/>
        <end position="528"/>
    </location>
</feature>
<evidence type="ECO:0000256" key="2">
    <source>
        <dbReference type="ARBA" id="ARBA00022692"/>
    </source>
</evidence>
<keyword evidence="5 7" id="KW-0472">Membrane</keyword>
<evidence type="ECO:0000256" key="7">
    <source>
        <dbReference type="SAM" id="Phobius"/>
    </source>
</evidence>
<comment type="caution">
    <text evidence="9">The sequence shown here is derived from an EMBL/GenBank/DDBJ whole genome shotgun (WGS) entry which is preliminary data.</text>
</comment>
<feature type="transmembrane region" description="Helical" evidence="7">
    <location>
        <begin position="79"/>
        <end position="99"/>
    </location>
</feature>
<dbReference type="GO" id="GO:0005886">
    <property type="term" value="C:plasma membrane"/>
    <property type="evidence" value="ECO:0007669"/>
    <property type="project" value="TreeGrafter"/>
</dbReference>
<comment type="subcellular location">
    <subcellularLocation>
        <location evidence="1">Membrane</location>
        <topology evidence="1">Multi-pass membrane protein</topology>
    </subcellularLocation>
</comment>
<dbReference type="InterPro" id="IPR017927">
    <property type="entry name" value="FAD-bd_FR_type"/>
</dbReference>
<evidence type="ECO:0000256" key="6">
    <source>
        <dbReference type="SAM" id="MobiDB-lite"/>
    </source>
</evidence>
<dbReference type="AlphaFoldDB" id="A0A8J4BVG8"/>
<dbReference type="InterPro" id="IPR013112">
    <property type="entry name" value="FAD-bd_8"/>
</dbReference>
<proteinExistence type="predicted"/>
<keyword evidence="4" id="KW-0560">Oxidoreductase</keyword>
<feature type="transmembrane region" description="Helical" evidence="7">
    <location>
        <begin position="908"/>
        <end position="926"/>
    </location>
</feature>
<evidence type="ECO:0000256" key="4">
    <source>
        <dbReference type="ARBA" id="ARBA00023002"/>
    </source>
</evidence>
<feature type="transmembrane region" description="Helical" evidence="7">
    <location>
        <begin position="324"/>
        <end position="344"/>
    </location>
</feature>
<gene>
    <name evidence="9" type="ORF">Vretifemale_509</name>
    <name evidence="10" type="ORF">Vretimale_10207</name>
</gene>
<evidence type="ECO:0000313" key="10">
    <source>
        <dbReference type="EMBL" id="GIM05823.1"/>
    </source>
</evidence>
<feature type="transmembrane region" description="Helical" evidence="7">
    <location>
        <begin position="350"/>
        <end position="370"/>
    </location>
</feature>
<feature type="region of interest" description="Disordered" evidence="6">
    <location>
        <begin position="536"/>
        <end position="592"/>
    </location>
</feature>
<evidence type="ECO:0000256" key="1">
    <source>
        <dbReference type="ARBA" id="ARBA00004141"/>
    </source>
</evidence>
<feature type="domain" description="FAD-binding FR-type" evidence="8">
    <location>
        <begin position="363"/>
        <end position="499"/>
    </location>
</feature>
<dbReference type="PANTHER" id="PTHR11972:SF69">
    <property type="entry name" value="FERRIC REDUCTION OXIDASE 6-RELATED"/>
    <property type="match status" value="1"/>
</dbReference>
<dbReference type="PROSITE" id="PS51384">
    <property type="entry name" value="FAD_FR"/>
    <property type="match status" value="1"/>
</dbReference>
<dbReference type="Proteomes" id="UP000722791">
    <property type="component" value="Unassembled WGS sequence"/>
</dbReference>
<dbReference type="InterPro" id="IPR039261">
    <property type="entry name" value="FNR_nucleotide-bd"/>
</dbReference>
<dbReference type="OrthoDB" id="167398at2759"/>
<keyword evidence="3 7" id="KW-1133">Transmembrane helix</keyword>
<dbReference type="GO" id="GO:0016491">
    <property type="term" value="F:oxidoreductase activity"/>
    <property type="evidence" value="ECO:0007669"/>
    <property type="project" value="UniProtKB-KW"/>
</dbReference>
<feature type="transmembrane region" description="Helical" evidence="7">
    <location>
        <begin position="208"/>
        <end position="231"/>
    </location>
</feature>
<evidence type="ECO:0000256" key="3">
    <source>
        <dbReference type="ARBA" id="ARBA00022989"/>
    </source>
</evidence>
<accession>A0A8J4BVG8</accession>
<evidence type="ECO:0000313" key="9">
    <source>
        <dbReference type="EMBL" id="GIL69677.1"/>
    </source>
</evidence>
<dbReference type="EMBL" id="BNCP01000001">
    <property type="protein sequence ID" value="GIL69677.1"/>
    <property type="molecule type" value="Genomic_DNA"/>
</dbReference>
<dbReference type="Pfam" id="PF01794">
    <property type="entry name" value="Ferric_reduct"/>
    <property type="match status" value="1"/>
</dbReference>
<dbReference type="Gene3D" id="3.40.50.80">
    <property type="entry name" value="Nucleotide-binding domain of ferredoxin-NADP reductase (FNR) module"/>
    <property type="match status" value="2"/>
</dbReference>
<dbReference type="SUPFAM" id="SSF63380">
    <property type="entry name" value="Riboflavin synthase domain-like"/>
    <property type="match status" value="1"/>
</dbReference>
<dbReference type="InterPro" id="IPR050369">
    <property type="entry name" value="RBOH/FRE"/>
</dbReference>
<dbReference type="CDD" id="cd06186">
    <property type="entry name" value="NOX_Duox_like_FAD_NADP"/>
    <property type="match status" value="1"/>
</dbReference>
<feature type="transmembrane region" description="Helical" evidence="7">
    <location>
        <begin position="259"/>
        <end position="283"/>
    </location>
</feature>
<feature type="transmembrane region" description="Helical" evidence="7">
    <location>
        <begin position="119"/>
        <end position="137"/>
    </location>
</feature>
<evidence type="ECO:0000313" key="11">
    <source>
        <dbReference type="Proteomes" id="UP000747110"/>
    </source>
</evidence>
<feature type="region of interest" description="Disordered" evidence="6">
    <location>
        <begin position="967"/>
        <end position="998"/>
    </location>
</feature>
<evidence type="ECO:0000259" key="8">
    <source>
        <dbReference type="PROSITE" id="PS51384"/>
    </source>
</evidence>
<dbReference type="InterPro" id="IPR013130">
    <property type="entry name" value="Fe3_Rdtase_TM_dom"/>
</dbReference>
<sequence>MNPSAQWLLGARRRFPSQRQDHDPTQNPSFFTEQALLWDAYEERHMFDTKRNRLAKSLLSSSTRNCGIFGYRMLTKSKWLPSGTALVAGVVLTCGIWFSGDSSLAGLPWPWSGIMSPSAASNAILLSLAGLSYALFAPHMWRGNTSGRPLMPLGAKSLIYFFWVALNVVWFIAGIRERDFSKPSWLKQTRVASRAQYFSEPVLRVLRLMYGLGMASTWPLLANVFIVLLPVDRSLFLLASLGVGHEEGVLAHALSGSAVWVWAASHAILTQAPMLAAGLWRLIVLPPLDGSETKATANFMGLLAFLSLCGLGISSLARLRRHSFNSFQVLHLLLAPAVLLFGCLHDSKMFWYGMLGAVLYGADLVQRWVLRRRAAIATATVYPLQLPAAPRGFGVGAGAVPGGGGSKFVVLQIHTGRPPECVAGQHVFINVPAVSRWEWHPYSVAVQDDHSFSVVVKAGGDWEHRLCRLVELEAAAAGASRSARLDVVYEGLYGTQDLQSAAAAADRVLLFAGGAGITPIASVLQALLTAAPLSPAPQESQADTAASGWYSPPQPSLVSGETHQRQPGLISAAVNGGDPAQGPKQPPLPSAGVTDRTIWVASAAAAAAEGSNALGAVLGSNARVHLVWAVTQQSDMQPLLPLLHAAAARGWAVDIHCTRPPPEPPALVTIDCCVPAAKGGTATSTSAMTGAAEAREHGPGGIVRAPAVSPPRPAALWQLHGVACWSVAAVAALLGAIGANIAGTAASIHSCKVRGPVDNGGGVMNSTTEWVAAVQKAFQQSSTEAASVGADDGAGTSSAWSRLAAAVLQGNAAPAVFRCPLSASPLEEPLRTAVVDGIRAVGKKAAKAELKGASGDAVSLRVCRSWGAAAPELCVKCDPFKGPASELQNAWPCCQARVCFFAARLAPLLGWIMGVLLGAALACLVWRRWNATRGEGLGRRRLLLTVRETRRWIFGDKVTNSEAATRLLPGDVGDGNSRRPAAKPSAAERSKEEGNGPSAVTVSHGFGMLPETDGRSIGLGLTVTGGGEGAALIAMDSADVTQGLLAEQGGAAAKSEGAKSRHEIQVHVGRPDVEAYIRAATATGRDRYGRAACNDVYGVVVCGPESLHSTVRAAFSQHLQNSYPDSWFRGFSFTT</sequence>
<feature type="transmembrane region" description="Helical" evidence="7">
    <location>
        <begin position="295"/>
        <end position="317"/>
    </location>
</feature>
<dbReference type="EMBL" id="BNCQ01000019">
    <property type="protein sequence ID" value="GIM05823.1"/>
    <property type="molecule type" value="Genomic_DNA"/>
</dbReference>
<dbReference type="InterPro" id="IPR017938">
    <property type="entry name" value="Riboflavin_synthase-like_b-brl"/>
</dbReference>
<dbReference type="Proteomes" id="UP000747110">
    <property type="component" value="Unassembled WGS sequence"/>
</dbReference>
<dbReference type="PANTHER" id="PTHR11972">
    <property type="entry name" value="NADPH OXIDASE"/>
    <property type="match status" value="1"/>
</dbReference>
<organism evidence="9 11">
    <name type="scientific">Volvox reticuliferus</name>
    <dbReference type="NCBI Taxonomy" id="1737510"/>
    <lineage>
        <taxon>Eukaryota</taxon>
        <taxon>Viridiplantae</taxon>
        <taxon>Chlorophyta</taxon>
        <taxon>core chlorophytes</taxon>
        <taxon>Chlorophyceae</taxon>
        <taxon>CS clade</taxon>
        <taxon>Chlamydomonadales</taxon>
        <taxon>Volvocaceae</taxon>
        <taxon>Volvox</taxon>
    </lineage>
</organism>